<dbReference type="PANTHER" id="PTHR23138:SF179">
    <property type="entry name" value="NUCLEAR PORE COMPLEX PROTEIN"/>
    <property type="match status" value="1"/>
</dbReference>
<dbReference type="PROSITE" id="PS50196">
    <property type="entry name" value="RANBD1"/>
    <property type="match status" value="3"/>
</dbReference>
<dbReference type="GO" id="GO:0005737">
    <property type="term" value="C:cytoplasm"/>
    <property type="evidence" value="ECO:0007669"/>
    <property type="project" value="TreeGrafter"/>
</dbReference>
<evidence type="ECO:0000256" key="10">
    <source>
        <dbReference type="ARBA" id="ARBA00022833"/>
    </source>
</evidence>
<dbReference type="GO" id="GO:0006913">
    <property type="term" value="P:nucleocytoplasmic transport"/>
    <property type="evidence" value="ECO:0007669"/>
    <property type="project" value="InterPro"/>
</dbReference>
<feature type="compositionally biased region" description="Polar residues" evidence="21">
    <location>
        <begin position="101"/>
        <end position="112"/>
    </location>
</feature>
<feature type="compositionally biased region" description="Polar residues" evidence="21">
    <location>
        <begin position="378"/>
        <end position="392"/>
    </location>
</feature>
<comment type="similarity">
    <text evidence="17">Belongs to the NUP153 family.</text>
</comment>
<keyword evidence="14" id="KW-0906">Nuclear pore complex</keyword>
<evidence type="ECO:0000256" key="11">
    <source>
        <dbReference type="ARBA" id="ARBA00022927"/>
    </source>
</evidence>
<evidence type="ECO:0000256" key="20">
    <source>
        <dbReference type="ARBA" id="ARBA00079437"/>
    </source>
</evidence>
<dbReference type="Gene3D" id="4.10.1060.10">
    <property type="entry name" value="Zinc finger, RanBP2-type"/>
    <property type="match status" value="1"/>
</dbReference>
<dbReference type="Gene3D" id="3.80.10.10">
    <property type="entry name" value="Ribonuclease Inhibitor"/>
    <property type="match status" value="1"/>
</dbReference>
<evidence type="ECO:0000256" key="21">
    <source>
        <dbReference type="SAM" id="MobiDB-lite"/>
    </source>
</evidence>
<dbReference type="InterPro" id="IPR000156">
    <property type="entry name" value="Ran_bind_dom"/>
</dbReference>
<evidence type="ECO:0000256" key="18">
    <source>
        <dbReference type="ARBA" id="ARBA00068609"/>
    </source>
</evidence>
<feature type="region of interest" description="Disordered" evidence="21">
    <location>
        <begin position="369"/>
        <end position="401"/>
    </location>
</feature>
<evidence type="ECO:0000256" key="16">
    <source>
        <dbReference type="ARBA" id="ARBA00023242"/>
    </source>
</evidence>
<keyword evidence="4" id="KW-0813">Transport</keyword>
<evidence type="ECO:0000256" key="2">
    <source>
        <dbReference type="ARBA" id="ARBA00004126"/>
    </source>
</evidence>
<dbReference type="SUPFAM" id="SSF90209">
    <property type="entry name" value="Ran binding protein zinc finger-like"/>
    <property type="match status" value="1"/>
</dbReference>
<dbReference type="SUPFAM" id="SSF52047">
    <property type="entry name" value="RNI-like"/>
    <property type="match status" value="1"/>
</dbReference>
<evidence type="ECO:0000256" key="15">
    <source>
        <dbReference type="ARBA" id="ARBA00023136"/>
    </source>
</evidence>
<comment type="subcellular location">
    <subcellularLocation>
        <location evidence="2">Nucleus membrane</location>
    </subcellularLocation>
    <subcellularLocation>
        <location evidence="3">Nucleus</location>
        <location evidence="3">Nuclear pore complex</location>
    </subcellularLocation>
</comment>
<dbReference type="CDD" id="cd13179">
    <property type="entry name" value="RanBD_RanBP1"/>
    <property type="match status" value="1"/>
</dbReference>
<proteinExistence type="inferred from homology"/>
<keyword evidence="15" id="KW-0472">Membrane</keyword>
<keyword evidence="6" id="KW-0479">Metal-binding</keyword>
<keyword evidence="7" id="KW-0677">Repeat</keyword>
<dbReference type="Gene3D" id="2.30.29.30">
    <property type="entry name" value="Pleckstrin-homology domain (PH domain)/Phosphotyrosine-binding domain (PTB)"/>
    <property type="match status" value="4"/>
</dbReference>
<keyword evidence="9" id="KW-0509">mRNA transport</keyword>
<keyword evidence="8" id="KW-0863">Zinc-finger</keyword>
<dbReference type="GO" id="GO:0051028">
    <property type="term" value="P:mRNA transport"/>
    <property type="evidence" value="ECO:0007669"/>
    <property type="project" value="UniProtKB-KW"/>
</dbReference>
<dbReference type="InterPro" id="IPR045255">
    <property type="entry name" value="RanBP1-like"/>
</dbReference>
<evidence type="ECO:0000256" key="14">
    <source>
        <dbReference type="ARBA" id="ARBA00023132"/>
    </source>
</evidence>
<dbReference type="InterPro" id="IPR011990">
    <property type="entry name" value="TPR-like_helical_dom_sf"/>
</dbReference>
<dbReference type="InterPro" id="IPR001876">
    <property type="entry name" value="Znf_RanBP2"/>
</dbReference>
<dbReference type="GO" id="GO:0008270">
    <property type="term" value="F:zinc ion binding"/>
    <property type="evidence" value="ECO:0007669"/>
    <property type="project" value="UniProtKB-KW"/>
</dbReference>
<keyword evidence="11" id="KW-0653">Protein transport</keyword>
<name>A0A7R8CSA7_LEPSM</name>
<dbReference type="SMART" id="SM00547">
    <property type="entry name" value="ZnF_RBZ"/>
    <property type="match status" value="1"/>
</dbReference>
<feature type="region of interest" description="Disordered" evidence="21">
    <location>
        <begin position="1304"/>
        <end position="1341"/>
    </location>
</feature>
<keyword evidence="12" id="KW-0811">Translocation</keyword>
<evidence type="ECO:0000256" key="7">
    <source>
        <dbReference type="ARBA" id="ARBA00022737"/>
    </source>
</evidence>
<evidence type="ECO:0000256" key="9">
    <source>
        <dbReference type="ARBA" id="ARBA00022816"/>
    </source>
</evidence>
<keyword evidence="13" id="KW-0238">DNA-binding</keyword>
<dbReference type="EMBL" id="HG994594">
    <property type="protein sequence ID" value="CAF2862703.1"/>
    <property type="molecule type" value="Genomic_DNA"/>
</dbReference>
<evidence type="ECO:0000256" key="12">
    <source>
        <dbReference type="ARBA" id="ARBA00023010"/>
    </source>
</evidence>
<dbReference type="GO" id="GO:0003677">
    <property type="term" value="F:DNA binding"/>
    <property type="evidence" value="ECO:0007669"/>
    <property type="project" value="UniProtKB-KW"/>
</dbReference>
<gene>
    <name evidence="22" type="ORF">LSAA_6038</name>
</gene>
<dbReference type="SMART" id="SM00368">
    <property type="entry name" value="LRR_RI"/>
    <property type="match status" value="4"/>
</dbReference>
<keyword evidence="23" id="KW-1185">Reference proteome</keyword>
<evidence type="ECO:0000256" key="1">
    <source>
        <dbReference type="ARBA" id="ARBA00001947"/>
    </source>
</evidence>
<protein>
    <recommendedName>
        <fullName evidence="18">Nuclear pore complex protein Nup153</fullName>
    </recommendedName>
    <alternativeName>
        <fullName evidence="20">153 kDa nucleoporin</fullName>
    </alternativeName>
    <alternativeName>
        <fullName evidence="19">Nucleoporin Nup153</fullName>
    </alternativeName>
</protein>
<evidence type="ECO:0000256" key="5">
    <source>
        <dbReference type="ARBA" id="ARBA00022553"/>
    </source>
</evidence>
<evidence type="ECO:0000256" key="6">
    <source>
        <dbReference type="ARBA" id="ARBA00022723"/>
    </source>
</evidence>
<dbReference type="PANTHER" id="PTHR23138">
    <property type="entry name" value="RAN BINDING PROTEIN"/>
    <property type="match status" value="1"/>
</dbReference>
<dbReference type="SUPFAM" id="SSF48452">
    <property type="entry name" value="TPR-like"/>
    <property type="match status" value="1"/>
</dbReference>
<accession>A0A7R8CSA7</accession>
<dbReference type="GO" id="GO:0005096">
    <property type="term" value="F:GTPase activator activity"/>
    <property type="evidence" value="ECO:0007669"/>
    <property type="project" value="TreeGrafter"/>
</dbReference>
<dbReference type="FunFam" id="4.10.1060.10:FF:000001">
    <property type="entry name" value="Nuclear pore complex protein Nup153"/>
    <property type="match status" value="1"/>
</dbReference>
<sequence length="1602" mass="177689">MYFEVGAFDSAKTYIDRYLSVRESSAVAHRFKGKLMEALNMKDKALISCKHAYELDPSISDTLLTIARLLTQVLPFDIEEAHSTEWRGLWTLNEKSSVLPSNFFSTPKTQSQRRFPPRPSPERLSAQFKQLESKQESSLAHLDERLAELEEKDEAILKILNDIMYEVRQGKTISQNISTEMTMLKKDLKDRDELRMTDITSAVAATSAAVTSLQQQQQHIQLAPREPDEDISLLKQKLKEAEKHAAIQQAAFSATCYFRLWNWCPSNNNAPTNIVISSSDKIPVVGKDPVPSFSGSVTIPPEHRLGVKPTMPIISPTAPMASSHSFQINLSHGGQKNGVSFQESRWGPAVSITTTALLSKIPDPIYSAVDTPTDHGHTSINRQRQTSVNSNYTDDDDHDPCPDFKPIIPLPEEVDVVTGEEEESTLFEDRSKLYRFVDKEWKERGIGQLKILKHNATGKIRVIMRRDQTLKICANHHVLPDIHIEKMMNQDKAVTWFANDFTDEEVRMENFSARFKTPEQADKFLAAFNDAKKAVRVFINSFKERGSVIDSNNTTKISLLCGTITENEEDKMRCVACQTVQPGKENLAVESEAKSASTPVISFGTGGGFSFKTNSTTTPITTSASSVFSSLPLTSLDTSVSPFSSTYTIIPAATTESKSSVFSSSFTTTPVTTSSSSTISVFSSFNATPTAVTSTSVTETSKASPFSNFSFGADSSNFSSVFNFTTPKSETEKSATPFVGVVGSKVETFSFGKLNVSNNSLVNPPVENANAITNKSLSESKNESYADEEEHDPCPDFKPIIPLPEEIEVVTGEEDEDILFEARSKLYRFVINEWKERGIGQLKILRQKTTKKVRILMRRDQTLKVCANHFLMPEIIAERMKKKDNAFKTADIATQFIEAFDNAKANIPIGSPKKNVAKVDSSKVSEVETLGSLDKFKPEAGSWECPGCMCRNKANDIKCPACETIQPGKEGPKTPEKTISCIIWLHLLALYLEKLKTASTNPYKPPSEVADEMELSFENKSLKLNSAEDAKEVADKISSTKVMHTLTLSGNTIGIEAARALGKALETHPEFRRAHWKDMFTGRMKTEIPPALTHLSNGNNDSQRSISRIGLDQGHATLLKELRLNNTGCGVTGGKHLADLLTKCLDNSTEMGAALALRVFVLGRSRQENDGCNSFGQGVQENEELGGGCHASKCLKELHMDSNEITEKGGLSIVDAIANKKELTCLSIDSNQFGEDGCKSVLEQLKKNWKRESNYVNESNEHESPKNNDNIFGGDSNIFSSLNGSKTQNLFGAATANNQMTHFKTREDAGSPSKTDSKPSIPFSFGATKTEKDGVGGQEAGGGLFKSTNLPSLLPSPLIPTPFSLLIQSGANTSRGVGEDPDESEHDPHFEPIIPLPELVVVSTGEEEEKVMFSHRSKVYRYETDTKEWKEREEIKRLKFAVNHLISEDMVLKPLITSETALCWFAMDYSDEEKKLNASFKKDSSNTIVESSCGESTDLSIPDEEGSCVNFRSKDYVRGRTIRIFATQEDDDFVCNHYIMEDMTLNIDDNVCTWSAEDLIYEDSCVRSFKAVFDNDQDANDFKDTFYEGRDSAYDYVPVEQF</sequence>
<dbReference type="Pfam" id="PF00638">
    <property type="entry name" value="Ran_BP1"/>
    <property type="match status" value="3"/>
</dbReference>
<keyword evidence="10" id="KW-0862">Zinc</keyword>
<dbReference type="Proteomes" id="UP000675881">
    <property type="component" value="Chromosome 15"/>
</dbReference>
<dbReference type="InterPro" id="IPR045256">
    <property type="entry name" value="RanBP1_RanBD"/>
</dbReference>
<dbReference type="FunFam" id="2.30.29.30:FF:000018">
    <property type="entry name" value="E3 SUMO-protein ligase RanBP2"/>
    <property type="match status" value="1"/>
</dbReference>
<evidence type="ECO:0000256" key="4">
    <source>
        <dbReference type="ARBA" id="ARBA00022448"/>
    </source>
</evidence>
<dbReference type="InterPro" id="IPR011993">
    <property type="entry name" value="PH-like_dom_sf"/>
</dbReference>
<dbReference type="GO" id="GO:0016746">
    <property type="term" value="F:acyltransferase activity"/>
    <property type="evidence" value="ECO:0007669"/>
    <property type="project" value="UniProtKB-KW"/>
</dbReference>
<keyword evidence="22" id="KW-0012">Acyltransferase</keyword>
<evidence type="ECO:0000256" key="3">
    <source>
        <dbReference type="ARBA" id="ARBA00004567"/>
    </source>
</evidence>
<evidence type="ECO:0000256" key="13">
    <source>
        <dbReference type="ARBA" id="ARBA00023125"/>
    </source>
</evidence>
<feature type="region of interest" description="Disordered" evidence="21">
    <location>
        <begin position="1371"/>
        <end position="1391"/>
    </location>
</feature>
<dbReference type="OrthoDB" id="184583at2759"/>
<feature type="region of interest" description="Disordered" evidence="21">
    <location>
        <begin position="101"/>
        <end position="122"/>
    </location>
</feature>
<dbReference type="SUPFAM" id="SSF50729">
    <property type="entry name" value="PH domain-like"/>
    <property type="match status" value="4"/>
</dbReference>
<dbReference type="Pfam" id="PF00641">
    <property type="entry name" value="Zn_ribbon_RanBP"/>
    <property type="match status" value="1"/>
</dbReference>
<dbReference type="PROSITE" id="PS50199">
    <property type="entry name" value="ZF_RANBP2_2"/>
    <property type="match status" value="1"/>
</dbReference>
<reference evidence="22" key="1">
    <citation type="submission" date="2021-02" db="EMBL/GenBank/DDBJ databases">
        <authorList>
            <person name="Bekaert M."/>
        </authorList>
    </citation>
    <scope>NUCLEOTIDE SEQUENCE</scope>
    <source>
        <strain evidence="22">IoA-00</strain>
    </source>
</reference>
<evidence type="ECO:0000256" key="17">
    <source>
        <dbReference type="ARBA" id="ARBA00060842"/>
    </source>
</evidence>
<comment type="cofactor">
    <cofactor evidence="1">
        <name>Zn(2+)</name>
        <dbReference type="ChEBI" id="CHEBI:29105"/>
    </cofactor>
</comment>
<evidence type="ECO:0000256" key="8">
    <source>
        <dbReference type="ARBA" id="ARBA00022771"/>
    </source>
</evidence>
<keyword evidence="22" id="KW-0808">Transferase</keyword>
<dbReference type="GO" id="GO:0015031">
    <property type="term" value="P:protein transport"/>
    <property type="evidence" value="ECO:0007669"/>
    <property type="project" value="UniProtKB-KW"/>
</dbReference>
<dbReference type="GO" id="GO:0031965">
    <property type="term" value="C:nuclear membrane"/>
    <property type="evidence" value="ECO:0007669"/>
    <property type="project" value="UniProtKB-SubCell"/>
</dbReference>
<keyword evidence="16" id="KW-0539">Nucleus</keyword>
<evidence type="ECO:0000313" key="22">
    <source>
        <dbReference type="EMBL" id="CAF2862703.1"/>
    </source>
</evidence>
<organism evidence="22 23">
    <name type="scientific">Lepeophtheirus salmonis</name>
    <name type="common">Salmon louse</name>
    <name type="synonym">Caligus salmonis</name>
    <dbReference type="NCBI Taxonomy" id="72036"/>
    <lineage>
        <taxon>Eukaryota</taxon>
        <taxon>Metazoa</taxon>
        <taxon>Ecdysozoa</taxon>
        <taxon>Arthropoda</taxon>
        <taxon>Crustacea</taxon>
        <taxon>Multicrustacea</taxon>
        <taxon>Hexanauplia</taxon>
        <taxon>Copepoda</taxon>
        <taxon>Siphonostomatoida</taxon>
        <taxon>Caligidae</taxon>
        <taxon>Lepeophtheirus</taxon>
    </lineage>
</organism>
<dbReference type="InterPro" id="IPR032675">
    <property type="entry name" value="LRR_dom_sf"/>
</dbReference>
<dbReference type="InterPro" id="IPR036443">
    <property type="entry name" value="Znf_RanBP2_sf"/>
</dbReference>
<dbReference type="Gene3D" id="1.25.40.10">
    <property type="entry name" value="Tetratricopeptide repeat domain"/>
    <property type="match status" value="1"/>
</dbReference>
<keyword evidence="5" id="KW-0597">Phosphoprotein</keyword>
<evidence type="ECO:0000313" key="23">
    <source>
        <dbReference type="Proteomes" id="UP000675881"/>
    </source>
</evidence>
<evidence type="ECO:0000256" key="19">
    <source>
        <dbReference type="ARBA" id="ARBA00078197"/>
    </source>
</evidence>
<dbReference type="SMART" id="SM00160">
    <property type="entry name" value="RanBD"/>
    <property type="match status" value="3"/>
</dbReference>
<dbReference type="GO" id="GO:0005643">
    <property type="term" value="C:nuclear pore"/>
    <property type="evidence" value="ECO:0007669"/>
    <property type="project" value="UniProtKB-SubCell"/>
</dbReference>
<dbReference type="PROSITE" id="PS01358">
    <property type="entry name" value="ZF_RANBP2_1"/>
    <property type="match status" value="1"/>
</dbReference>